<feature type="compositionally biased region" description="Gly residues" evidence="1">
    <location>
        <begin position="43"/>
        <end position="53"/>
    </location>
</feature>
<feature type="compositionally biased region" description="Low complexity" evidence="1">
    <location>
        <begin position="30"/>
        <end position="42"/>
    </location>
</feature>
<organism evidence="2 3">
    <name type="scientific">Kalanchoe fedtschenkoi</name>
    <name type="common">Lavender scallops</name>
    <name type="synonym">South American air plant</name>
    <dbReference type="NCBI Taxonomy" id="63787"/>
    <lineage>
        <taxon>Eukaryota</taxon>
        <taxon>Viridiplantae</taxon>
        <taxon>Streptophyta</taxon>
        <taxon>Embryophyta</taxon>
        <taxon>Tracheophyta</taxon>
        <taxon>Spermatophyta</taxon>
        <taxon>Magnoliopsida</taxon>
        <taxon>eudicotyledons</taxon>
        <taxon>Gunneridae</taxon>
        <taxon>Pentapetalae</taxon>
        <taxon>Saxifragales</taxon>
        <taxon>Crassulaceae</taxon>
        <taxon>Kalanchoe</taxon>
    </lineage>
</organism>
<sequence length="660" mass="70484">MSNSDKRDSIDATNTDAFDRDDHDSGEISDGGVDSPAAAAVAGGSGEDLGGSRGTGIGLTKRLSDLLEGGGDGDLLVGRKGGRATVMQWLQALDVQVMGACRADERLKPMLKSGAAADDRLLAHLSQYFEPSEVGLLAMCLCMPLVSMRVGKVLKQGSLLCPTTVRGDLNLVLLPTSDFRLSFVGDDGQTEILFTLSCDSDCSTAVIEEISADSSGRSFLVKCPESDIYYFWCSEKSKLLGNELLVKMKDLFKRKPSLAELTGINDSRLDCFATYLRAYFSGSTSDCNSLMSKSLRHRSNANQATKSGSPCQSSLGPRPNFFKEGMSRTSFSLKSVVREKLRRRGGEITLSALENITSDSAATFQTFSSQCSQEKHSEVSGLTELPTHCLFESVEKVPPSLCSSTAGVSSRSAICSPAYCWCPIGSNFLSISGSLQLPLATAKLRTLPPLSSLLQAGRASSLLTPLSPPILELPAYLPDPLARLPFSMPSSHQIQNLAPLICDPIVHIPIIDICSSGQGYLVTAASGTTLPPLHSTLMNQILPEDNVLENGAKETLQRLIGGNSDHASLPLMDMFSISDDDKPGILVGGSRSLYSGTCDVDMIANSIAALGRISLTEGPIEVEGECYRSRNIQGSCDPELSNLEDPFNQTNPSSMGEKLE</sequence>
<name>A0A7N0RH52_KALFE</name>
<feature type="compositionally biased region" description="Basic and acidic residues" evidence="1">
    <location>
        <begin position="1"/>
        <end position="10"/>
    </location>
</feature>
<dbReference type="Proteomes" id="UP000594263">
    <property type="component" value="Unplaced"/>
</dbReference>
<evidence type="ECO:0000313" key="2">
    <source>
        <dbReference type="EnsemblPlants" id="Kaladp0010s0155.2.v1.1"/>
    </source>
</evidence>
<dbReference type="EnsemblPlants" id="Kaladp0010s0155.2.v1.1">
    <property type="protein sequence ID" value="Kaladp0010s0155.2.v1.1"/>
    <property type="gene ID" value="Kaladp0010s0155.v1.1"/>
</dbReference>
<evidence type="ECO:0000256" key="1">
    <source>
        <dbReference type="SAM" id="MobiDB-lite"/>
    </source>
</evidence>
<evidence type="ECO:0000313" key="3">
    <source>
        <dbReference type="Proteomes" id="UP000594263"/>
    </source>
</evidence>
<feature type="compositionally biased region" description="Basic and acidic residues" evidence="1">
    <location>
        <begin position="17"/>
        <end position="26"/>
    </location>
</feature>
<dbReference type="Gramene" id="Kaladp0010s0155.1.v1.1">
    <property type="protein sequence ID" value="Kaladp0010s0155.1.v1.1"/>
    <property type="gene ID" value="Kaladp0010s0155.v1.1"/>
</dbReference>
<dbReference type="AlphaFoldDB" id="A0A7N0RH52"/>
<feature type="region of interest" description="Disordered" evidence="1">
    <location>
        <begin position="637"/>
        <end position="660"/>
    </location>
</feature>
<dbReference type="EnsemblPlants" id="Kaladp0010s0155.1.v1.1">
    <property type="protein sequence ID" value="Kaladp0010s0155.1.v1.1"/>
    <property type="gene ID" value="Kaladp0010s0155.v1.1"/>
</dbReference>
<reference evidence="2" key="1">
    <citation type="submission" date="2021-01" db="UniProtKB">
        <authorList>
            <consortium name="EnsemblPlants"/>
        </authorList>
    </citation>
    <scope>IDENTIFICATION</scope>
</reference>
<feature type="region of interest" description="Disordered" evidence="1">
    <location>
        <begin position="1"/>
        <end position="53"/>
    </location>
</feature>
<dbReference type="Gramene" id="Kaladp0010s0155.2.v1.1">
    <property type="protein sequence ID" value="Kaladp0010s0155.2.v1.1"/>
    <property type="gene ID" value="Kaladp0010s0155.v1.1"/>
</dbReference>
<dbReference type="PANTHER" id="PTHR36741:SF1">
    <property type="entry name" value="OS07G0100500 PROTEIN"/>
    <property type="match status" value="1"/>
</dbReference>
<keyword evidence="3" id="KW-1185">Reference proteome</keyword>
<protein>
    <submittedName>
        <fullName evidence="2">Uncharacterized protein</fullName>
    </submittedName>
</protein>
<accession>A0A7N0RH52</accession>
<dbReference type="PANTHER" id="PTHR36741">
    <property type="entry name" value="OS07G0100500 PROTEIN"/>
    <property type="match status" value="1"/>
</dbReference>
<dbReference type="OMA" id="VLYYWCA"/>
<proteinExistence type="predicted"/>